<accession>A0A3A1WMW7</accession>
<evidence type="ECO:0000259" key="2">
    <source>
        <dbReference type="Pfam" id="PF18557"/>
    </source>
</evidence>
<feature type="domain" description="Anti-sigma factor NepR" evidence="2">
    <location>
        <begin position="21"/>
        <end position="54"/>
    </location>
</feature>
<protein>
    <recommendedName>
        <fullName evidence="2">Anti-sigma factor NepR domain-containing protein</fullName>
    </recommendedName>
</protein>
<evidence type="ECO:0000256" key="1">
    <source>
        <dbReference type="SAM" id="MobiDB-lite"/>
    </source>
</evidence>
<dbReference type="Pfam" id="PF18557">
    <property type="entry name" value="NepR"/>
    <property type="match status" value="1"/>
</dbReference>
<dbReference type="RefSeq" id="WP_119539351.1">
    <property type="nucleotide sequence ID" value="NZ_QYRN01000003.1"/>
</dbReference>
<keyword evidence="4" id="KW-1185">Reference proteome</keyword>
<organism evidence="3 4">
    <name type="scientific">Aureimonas flava</name>
    <dbReference type="NCBI Taxonomy" id="2320271"/>
    <lineage>
        <taxon>Bacteria</taxon>
        <taxon>Pseudomonadati</taxon>
        <taxon>Pseudomonadota</taxon>
        <taxon>Alphaproteobacteria</taxon>
        <taxon>Hyphomicrobiales</taxon>
        <taxon>Aurantimonadaceae</taxon>
        <taxon>Aureimonas</taxon>
    </lineage>
</organism>
<gene>
    <name evidence="3" type="ORF">D3218_07535</name>
</gene>
<reference evidence="4" key="1">
    <citation type="submission" date="2018-09" db="EMBL/GenBank/DDBJ databases">
        <authorList>
            <person name="Tuo L."/>
        </authorList>
    </citation>
    <scope>NUCLEOTIDE SEQUENCE [LARGE SCALE GENOMIC DNA]</scope>
    <source>
        <strain evidence="4">M2BS4Y-1</strain>
    </source>
</reference>
<proteinExistence type="predicted"/>
<dbReference type="InterPro" id="IPR041649">
    <property type="entry name" value="NepR"/>
</dbReference>
<comment type="caution">
    <text evidence="3">The sequence shown here is derived from an EMBL/GenBank/DDBJ whole genome shotgun (WGS) entry which is preliminary data.</text>
</comment>
<name>A0A3A1WMW7_9HYPH</name>
<feature type="compositionally biased region" description="Polar residues" evidence="1">
    <location>
        <begin position="7"/>
        <end position="22"/>
    </location>
</feature>
<evidence type="ECO:0000313" key="3">
    <source>
        <dbReference type="EMBL" id="RIY02211.1"/>
    </source>
</evidence>
<dbReference type="OrthoDB" id="8454456at2"/>
<sequence>MPDTQETDASTSRPADLGSTSAIGRRLKAYYDDVASEPVPDRFMSLLDALDAAEAKSKPREGN</sequence>
<dbReference type="EMBL" id="QYRN01000003">
    <property type="protein sequence ID" value="RIY02211.1"/>
    <property type="molecule type" value="Genomic_DNA"/>
</dbReference>
<dbReference type="AlphaFoldDB" id="A0A3A1WMW7"/>
<evidence type="ECO:0000313" key="4">
    <source>
        <dbReference type="Proteomes" id="UP000265750"/>
    </source>
</evidence>
<feature type="region of interest" description="Disordered" evidence="1">
    <location>
        <begin position="1"/>
        <end position="22"/>
    </location>
</feature>
<dbReference type="Proteomes" id="UP000265750">
    <property type="component" value="Unassembled WGS sequence"/>
</dbReference>